<feature type="signal peptide" evidence="1">
    <location>
        <begin position="1"/>
        <end position="27"/>
    </location>
</feature>
<evidence type="ECO:0000256" key="1">
    <source>
        <dbReference type="SAM" id="SignalP"/>
    </source>
</evidence>
<dbReference type="Proteomes" id="UP000249364">
    <property type="component" value="Unassembled WGS sequence"/>
</dbReference>
<reference evidence="2 3" key="1">
    <citation type="submission" date="2018-06" db="EMBL/GenBank/DDBJ databases">
        <title>Genomic Encyclopedia of Archaeal and Bacterial Type Strains, Phase II (KMG-II): from individual species to whole genera.</title>
        <authorList>
            <person name="Goeker M."/>
        </authorList>
    </citation>
    <scope>NUCLEOTIDE SEQUENCE [LARGE SCALE GENOMIC DNA]</scope>
    <source>
        <strain evidence="2 3">DSM 13087</strain>
    </source>
</reference>
<dbReference type="EMBL" id="QKZQ01000007">
    <property type="protein sequence ID" value="PZX44592.1"/>
    <property type="molecule type" value="Genomic_DNA"/>
</dbReference>
<dbReference type="RefSeq" id="WP_071469675.1">
    <property type="nucleotide sequence ID" value="NZ_MEHT01000017.1"/>
</dbReference>
<protein>
    <submittedName>
        <fullName evidence="2">Uncharacterized protein</fullName>
    </submittedName>
</protein>
<evidence type="ECO:0000313" key="2">
    <source>
        <dbReference type="EMBL" id="PZX44592.1"/>
    </source>
</evidence>
<comment type="caution">
    <text evidence="2">The sequence shown here is derived from an EMBL/GenBank/DDBJ whole genome shotgun (WGS) entry which is preliminary data.</text>
</comment>
<dbReference type="AlphaFoldDB" id="A0A2W7S2G5"/>
<evidence type="ECO:0000313" key="3">
    <source>
        <dbReference type="Proteomes" id="UP000249364"/>
    </source>
</evidence>
<dbReference type="STRING" id="121821.GCA_001870675_00868"/>
<keyword evidence="3" id="KW-1185">Reference proteome</keyword>
<proteinExistence type="predicted"/>
<gene>
    <name evidence="2" type="ORF">LY56_01841</name>
</gene>
<organism evidence="2 3">
    <name type="scientific">Roseinatronobacter thiooxidans</name>
    <dbReference type="NCBI Taxonomy" id="121821"/>
    <lineage>
        <taxon>Bacteria</taxon>
        <taxon>Pseudomonadati</taxon>
        <taxon>Pseudomonadota</taxon>
        <taxon>Alphaproteobacteria</taxon>
        <taxon>Rhodobacterales</taxon>
        <taxon>Paracoccaceae</taxon>
        <taxon>Roseinatronobacter</taxon>
    </lineage>
</organism>
<feature type="chain" id="PRO_5015857462" evidence="1">
    <location>
        <begin position="28"/>
        <end position="180"/>
    </location>
</feature>
<dbReference type="OrthoDB" id="9927880at2"/>
<name>A0A2W7S2G5_9RHOB</name>
<sequence length="180" mass="19442">MSEARTRAAPLAGLISAVWLALAPAQADTPCHALPNGFEFCAAGTLWQDAEGFDFEGAVVLEGDDLWLEIMPLPDQMADQSLESMLDSLASEFAQQAMDEGARAPDILNRTRFQTSQMDVIMLTMTEFGNGDDYIVVTAVAQGNGRHLILALDGDAAFSASEMEQTMRNIAELIRPSEEG</sequence>
<accession>A0A2W7S2G5</accession>
<keyword evidence="1" id="KW-0732">Signal</keyword>